<sequence>MTRSSANELYTPYKDPEREFRSSRRHFKTLSLNELRSSDFNLLSDEEYLEEEEEEVMAETMEQYMSKTRTDYGSRVARPKIDNKDQFELKGQFLKELRENTFSGSDNKEANEHIEKVLKIVDLFHVPNITMDQLMLRVFPISLTGAASRWLRNELTGSIKTWEDLKTKFLNKYCPRGQTAKKMEEINNFQQEPDETLYQAWERFKELLMKCPQHYLTEMQEVILFYNGLDVPTRQILDSRGTVSTKTAENAKKAIQKIAKYSQNGTLEHLEEEERGFESLPNSTETNPRDQVKSISTTIEADSNSIRHIGSNQYAVSTRQNSTLLYKSRQTTIPFPSHLDNYYCEEEVGNYGPKFTEAYGASHINNAIPRKEKDPGSFTLPCFINDFCFDNALVDLGASVSVMPLSTYLNLGLGKLAHTRLTVELADRTLKYPKGITKNVLVGIGKFTFPIDFIILDMPEDIKVPLILGRPFLSTARAKIDVYKRKITLRVREEKIIFKSVKPASSIIKRVYMLSLRERMELDLEARLMGETLVLNRSLDLFSEDYIKLNDLNEPFELRRNQGNDLMPTIEEGEVIQEFRTRDEDLDIGIDDYLSYCDEDKKIHIDFLEDMDAYHDDGMGDVIFGEPFLREIRIKTKRFDRIITLYNGNDEVTYQMVRSHLRVLYKVEDIATYLVEYVKFWDDWEVDRYGNANLGDLDNSTNNVLIPLDSWTSGLLVYRLPLSSFVGVHVQRTKDLQQNGGFYNHQLP</sequence>
<evidence type="ECO:0000313" key="3">
    <source>
        <dbReference type="EMBL" id="GJT31235.1"/>
    </source>
</evidence>
<dbReference type="Proteomes" id="UP001151760">
    <property type="component" value="Unassembled WGS sequence"/>
</dbReference>
<dbReference type="InterPro" id="IPR021109">
    <property type="entry name" value="Peptidase_aspartic_dom_sf"/>
</dbReference>
<evidence type="ECO:0000256" key="1">
    <source>
        <dbReference type="SAM" id="MobiDB-lite"/>
    </source>
</evidence>
<comment type="caution">
    <text evidence="3">The sequence shown here is derived from an EMBL/GenBank/DDBJ whole genome shotgun (WGS) entry which is preliminary data.</text>
</comment>
<dbReference type="CDD" id="cd00303">
    <property type="entry name" value="retropepsin_like"/>
    <property type="match status" value="1"/>
</dbReference>
<evidence type="ECO:0000259" key="2">
    <source>
        <dbReference type="Pfam" id="PF03732"/>
    </source>
</evidence>
<name>A0ABQ5CVX9_9ASTR</name>
<protein>
    <submittedName>
        <fullName evidence="3">Gag-pol polyprotein</fullName>
    </submittedName>
</protein>
<gene>
    <name evidence="3" type="ORF">Tco_0911510</name>
</gene>
<dbReference type="InterPro" id="IPR005162">
    <property type="entry name" value="Retrotrans_gag_dom"/>
</dbReference>
<dbReference type="PANTHER" id="PTHR33067:SF31">
    <property type="entry name" value="RNA-DIRECTED DNA POLYMERASE"/>
    <property type="match status" value="1"/>
</dbReference>
<dbReference type="Pfam" id="PF08284">
    <property type="entry name" value="RVP_2"/>
    <property type="match status" value="1"/>
</dbReference>
<organism evidence="3 4">
    <name type="scientific">Tanacetum coccineum</name>
    <dbReference type="NCBI Taxonomy" id="301880"/>
    <lineage>
        <taxon>Eukaryota</taxon>
        <taxon>Viridiplantae</taxon>
        <taxon>Streptophyta</taxon>
        <taxon>Embryophyta</taxon>
        <taxon>Tracheophyta</taxon>
        <taxon>Spermatophyta</taxon>
        <taxon>Magnoliopsida</taxon>
        <taxon>eudicotyledons</taxon>
        <taxon>Gunneridae</taxon>
        <taxon>Pentapetalae</taxon>
        <taxon>asterids</taxon>
        <taxon>campanulids</taxon>
        <taxon>Asterales</taxon>
        <taxon>Asteraceae</taxon>
        <taxon>Asteroideae</taxon>
        <taxon>Anthemideae</taxon>
        <taxon>Anthemidinae</taxon>
        <taxon>Tanacetum</taxon>
    </lineage>
</organism>
<dbReference type="PANTHER" id="PTHR33067">
    <property type="entry name" value="RNA-DIRECTED DNA POLYMERASE-RELATED"/>
    <property type="match status" value="1"/>
</dbReference>
<dbReference type="EMBL" id="BQNB010014689">
    <property type="protein sequence ID" value="GJT31235.1"/>
    <property type="molecule type" value="Genomic_DNA"/>
</dbReference>
<dbReference type="Pfam" id="PF03732">
    <property type="entry name" value="Retrotrans_gag"/>
    <property type="match status" value="1"/>
</dbReference>
<dbReference type="Gene3D" id="2.40.70.10">
    <property type="entry name" value="Acid Proteases"/>
    <property type="match status" value="1"/>
</dbReference>
<proteinExistence type="predicted"/>
<feature type="domain" description="Retrotransposon gag" evidence="2">
    <location>
        <begin position="138"/>
        <end position="230"/>
    </location>
</feature>
<feature type="region of interest" description="Disordered" evidence="1">
    <location>
        <begin position="272"/>
        <end position="291"/>
    </location>
</feature>
<reference evidence="3" key="1">
    <citation type="journal article" date="2022" name="Int. J. Mol. Sci.">
        <title>Draft Genome of Tanacetum Coccineum: Genomic Comparison of Closely Related Tanacetum-Family Plants.</title>
        <authorList>
            <person name="Yamashiro T."/>
            <person name="Shiraishi A."/>
            <person name="Nakayama K."/>
            <person name="Satake H."/>
        </authorList>
    </citation>
    <scope>NUCLEOTIDE SEQUENCE</scope>
</reference>
<dbReference type="SUPFAM" id="SSF50630">
    <property type="entry name" value="Acid proteases"/>
    <property type="match status" value="1"/>
</dbReference>
<accession>A0ABQ5CVX9</accession>
<evidence type="ECO:0000313" key="4">
    <source>
        <dbReference type="Proteomes" id="UP001151760"/>
    </source>
</evidence>
<keyword evidence="4" id="KW-1185">Reference proteome</keyword>
<reference evidence="3" key="2">
    <citation type="submission" date="2022-01" db="EMBL/GenBank/DDBJ databases">
        <authorList>
            <person name="Yamashiro T."/>
            <person name="Shiraishi A."/>
            <person name="Satake H."/>
            <person name="Nakayama K."/>
        </authorList>
    </citation>
    <scope>NUCLEOTIDE SEQUENCE</scope>
</reference>